<dbReference type="GO" id="GO:0008967">
    <property type="term" value="F:phosphoglycolate phosphatase activity"/>
    <property type="evidence" value="ECO:0007669"/>
    <property type="project" value="UniProtKB-UniRule"/>
</dbReference>
<proteinExistence type="inferred from homology"/>
<keyword evidence="12" id="KW-1185">Reference proteome</keyword>
<keyword evidence="7 10" id="KW-0378">Hydrolase</keyword>
<comment type="cofactor">
    <cofactor evidence="2 10">
        <name>Mg(2+)</name>
        <dbReference type="ChEBI" id="CHEBI:18420"/>
    </cofactor>
</comment>
<organism evidence="11 12">
    <name type="scientific">Primorskyibacter sedentarius</name>
    <dbReference type="NCBI Taxonomy" id="745311"/>
    <lineage>
        <taxon>Bacteria</taxon>
        <taxon>Pseudomonadati</taxon>
        <taxon>Pseudomonadota</taxon>
        <taxon>Alphaproteobacteria</taxon>
        <taxon>Rhodobacterales</taxon>
        <taxon>Roseobacteraceae</taxon>
        <taxon>Primorskyibacter</taxon>
    </lineage>
</organism>
<feature type="active site" description="Nucleophile" evidence="10">
    <location>
        <position position="8"/>
    </location>
</feature>
<dbReference type="Gene3D" id="1.10.150.240">
    <property type="entry name" value="Putative phosphatase, domain 2"/>
    <property type="match status" value="1"/>
</dbReference>
<dbReference type="GO" id="GO:0046295">
    <property type="term" value="P:glycolate biosynthetic process"/>
    <property type="evidence" value="ECO:0007669"/>
    <property type="project" value="UniProtKB-UniRule"/>
</dbReference>
<dbReference type="InterPro" id="IPR037512">
    <property type="entry name" value="PGPase_prok"/>
</dbReference>
<feature type="binding site" evidence="10">
    <location>
        <position position="10"/>
    </location>
    <ligand>
        <name>Mg(2+)</name>
        <dbReference type="ChEBI" id="CHEBI:18420"/>
    </ligand>
</feature>
<dbReference type="UniPathway" id="UPA00865">
    <property type="reaction ID" value="UER00834"/>
</dbReference>
<dbReference type="RefSeq" id="WP_132241355.1">
    <property type="nucleotide sequence ID" value="NZ_SLZU01000001.1"/>
</dbReference>
<dbReference type="InterPro" id="IPR023198">
    <property type="entry name" value="PGP-like_dom2"/>
</dbReference>
<dbReference type="SFLD" id="SFLDS00003">
    <property type="entry name" value="Haloacid_Dehalogenase"/>
    <property type="match status" value="1"/>
</dbReference>
<dbReference type="PRINTS" id="PR00413">
    <property type="entry name" value="HADHALOGNASE"/>
</dbReference>
<evidence type="ECO:0000256" key="4">
    <source>
        <dbReference type="ARBA" id="ARBA00006171"/>
    </source>
</evidence>
<comment type="caution">
    <text evidence="11">The sequence shown here is derived from an EMBL/GenBank/DDBJ whole genome shotgun (WGS) entry which is preliminary data.</text>
</comment>
<evidence type="ECO:0000256" key="9">
    <source>
        <dbReference type="ARBA" id="ARBA00023277"/>
    </source>
</evidence>
<evidence type="ECO:0000256" key="7">
    <source>
        <dbReference type="ARBA" id="ARBA00022801"/>
    </source>
</evidence>
<dbReference type="Proteomes" id="UP000295696">
    <property type="component" value="Unassembled WGS sequence"/>
</dbReference>
<name>A0A4R3JLS7_9RHOB</name>
<evidence type="ECO:0000256" key="8">
    <source>
        <dbReference type="ARBA" id="ARBA00022842"/>
    </source>
</evidence>
<comment type="similarity">
    <text evidence="4 10">Belongs to the HAD-like hydrolase superfamily. CbbY/CbbZ/Gph/YieH family.</text>
</comment>
<dbReference type="GO" id="GO:0005975">
    <property type="term" value="P:carbohydrate metabolic process"/>
    <property type="evidence" value="ECO:0007669"/>
    <property type="project" value="InterPro"/>
</dbReference>
<dbReference type="EC" id="3.1.3.18" evidence="5 10"/>
<protein>
    <recommendedName>
        <fullName evidence="5 10">Phosphoglycolate phosphatase</fullName>
        <shortName evidence="10">PGP</shortName>
        <shortName evidence="10">PGPase</shortName>
        <ecNumber evidence="5 10">3.1.3.18</ecNumber>
    </recommendedName>
</protein>
<evidence type="ECO:0000256" key="5">
    <source>
        <dbReference type="ARBA" id="ARBA00013078"/>
    </source>
</evidence>
<evidence type="ECO:0000256" key="6">
    <source>
        <dbReference type="ARBA" id="ARBA00022723"/>
    </source>
</evidence>
<dbReference type="OrthoDB" id="9793014at2"/>
<dbReference type="HAMAP" id="MF_00495">
    <property type="entry name" value="GPH_hydrolase_bact"/>
    <property type="match status" value="1"/>
</dbReference>
<evidence type="ECO:0000256" key="2">
    <source>
        <dbReference type="ARBA" id="ARBA00001946"/>
    </source>
</evidence>
<dbReference type="Gene3D" id="3.40.50.1000">
    <property type="entry name" value="HAD superfamily/HAD-like"/>
    <property type="match status" value="1"/>
</dbReference>
<dbReference type="InterPro" id="IPR050155">
    <property type="entry name" value="HAD-like_hydrolase_sf"/>
</dbReference>
<sequence length="221" mass="23629">MRATIAFDLDGTLIDSAPDLAHAVNMMLTEAGAEPLSLVEVTSFIGNGLPRLVELAMGARGLDMTRHDDLAARVLSHYTQANSAYTVLYPQAHSALLALKEAGHRLTLCTNKPEAPAREILTHFGLEGLFDTVIGGDTLPTRKPDPAMLLAALMPDGPGIYIGDSEVDAEVAQRAGVPFLLYTEGYRKSPVEALPHTARFEDFSTLPELVARALARNAAPA</sequence>
<dbReference type="InterPro" id="IPR006439">
    <property type="entry name" value="HAD-SF_hydro_IA"/>
</dbReference>
<evidence type="ECO:0000256" key="3">
    <source>
        <dbReference type="ARBA" id="ARBA00004818"/>
    </source>
</evidence>
<evidence type="ECO:0000313" key="12">
    <source>
        <dbReference type="Proteomes" id="UP000295696"/>
    </source>
</evidence>
<dbReference type="GO" id="GO:0046872">
    <property type="term" value="F:metal ion binding"/>
    <property type="evidence" value="ECO:0007669"/>
    <property type="project" value="UniProtKB-KW"/>
</dbReference>
<evidence type="ECO:0000256" key="1">
    <source>
        <dbReference type="ARBA" id="ARBA00000830"/>
    </source>
</evidence>
<feature type="binding site" evidence="10">
    <location>
        <position position="8"/>
    </location>
    <ligand>
        <name>Mg(2+)</name>
        <dbReference type="ChEBI" id="CHEBI:18420"/>
    </ligand>
</feature>
<comment type="catalytic activity">
    <reaction evidence="1 10">
        <text>2-phosphoglycolate + H2O = glycolate + phosphate</text>
        <dbReference type="Rhea" id="RHEA:14369"/>
        <dbReference type="ChEBI" id="CHEBI:15377"/>
        <dbReference type="ChEBI" id="CHEBI:29805"/>
        <dbReference type="ChEBI" id="CHEBI:43474"/>
        <dbReference type="ChEBI" id="CHEBI:58033"/>
        <dbReference type="EC" id="3.1.3.18"/>
    </reaction>
</comment>
<keyword evidence="6 10" id="KW-0479">Metal-binding</keyword>
<dbReference type="AlphaFoldDB" id="A0A4R3JLS7"/>
<evidence type="ECO:0000313" key="11">
    <source>
        <dbReference type="EMBL" id="TCS67318.1"/>
    </source>
</evidence>
<feature type="binding site" evidence="10">
    <location>
        <position position="164"/>
    </location>
    <ligand>
        <name>Mg(2+)</name>
        <dbReference type="ChEBI" id="CHEBI:18420"/>
    </ligand>
</feature>
<dbReference type="SFLD" id="SFLDG01129">
    <property type="entry name" value="C1.5:_HAD__Beta-PGM__Phosphata"/>
    <property type="match status" value="1"/>
</dbReference>
<reference evidence="11 12" key="1">
    <citation type="submission" date="2019-03" db="EMBL/GenBank/DDBJ databases">
        <title>Genomic Encyclopedia of Type Strains, Phase IV (KMG-IV): sequencing the most valuable type-strain genomes for metagenomic binning, comparative biology and taxonomic classification.</title>
        <authorList>
            <person name="Goeker M."/>
        </authorList>
    </citation>
    <scope>NUCLEOTIDE SEQUENCE [LARGE SCALE GENOMIC DNA]</scope>
    <source>
        <strain evidence="11 12">DSM 104836</strain>
    </source>
</reference>
<dbReference type="GO" id="GO:0005829">
    <property type="term" value="C:cytosol"/>
    <property type="evidence" value="ECO:0007669"/>
    <property type="project" value="TreeGrafter"/>
</dbReference>
<keyword evidence="9 10" id="KW-0119">Carbohydrate metabolism</keyword>
<dbReference type="InterPro" id="IPR023214">
    <property type="entry name" value="HAD_sf"/>
</dbReference>
<dbReference type="Pfam" id="PF13419">
    <property type="entry name" value="HAD_2"/>
    <property type="match status" value="1"/>
</dbReference>
<dbReference type="NCBIfam" id="TIGR01449">
    <property type="entry name" value="PGP_bact"/>
    <property type="match status" value="1"/>
</dbReference>
<comment type="function">
    <text evidence="10">Specifically catalyzes the dephosphorylation of 2-phosphoglycolate. Is involved in the dissimilation of the intracellular 2-phosphoglycolate formed during the DNA repair of 3'-phosphoglycolate ends, a major class of DNA lesions induced by oxidative stress.</text>
</comment>
<evidence type="ECO:0000256" key="10">
    <source>
        <dbReference type="HAMAP-Rule" id="MF_00495"/>
    </source>
</evidence>
<dbReference type="GO" id="GO:0006281">
    <property type="term" value="P:DNA repair"/>
    <property type="evidence" value="ECO:0007669"/>
    <property type="project" value="TreeGrafter"/>
</dbReference>
<dbReference type="PANTHER" id="PTHR43434:SF1">
    <property type="entry name" value="PHOSPHOGLYCOLATE PHOSPHATASE"/>
    <property type="match status" value="1"/>
</dbReference>
<dbReference type="InterPro" id="IPR041492">
    <property type="entry name" value="HAD_2"/>
</dbReference>
<accession>A0A4R3JLS7</accession>
<dbReference type="SUPFAM" id="SSF56784">
    <property type="entry name" value="HAD-like"/>
    <property type="match status" value="1"/>
</dbReference>
<comment type="pathway">
    <text evidence="3 10">Organic acid metabolism; glycolate biosynthesis; glycolate from 2-phosphoglycolate: step 1/1.</text>
</comment>
<dbReference type="NCBIfam" id="TIGR01549">
    <property type="entry name" value="HAD-SF-IA-v1"/>
    <property type="match status" value="1"/>
</dbReference>
<dbReference type="EMBL" id="SLZU01000001">
    <property type="protein sequence ID" value="TCS67318.1"/>
    <property type="molecule type" value="Genomic_DNA"/>
</dbReference>
<keyword evidence="8 10" id="KW-0460">Magnesium</keyword>
<dbReference type="InterPro" id="IPR036412">
    <property type="entry name" value="HAD-like_sf"/>
</dbReference>
<gene>
    <name evidence="11" type="ORF">EDD52_101413</name>
</gene>
<dbReference type="PANTHER" id="PTHR43434">
    <property type="entry name" value="PHOSPHOGLYCOLATE PHOSPHATASE"/>
    <property type="match status" value="1"/>
</dbReference>